<name>A0A0G0GWN4_9BACT</name>
<feature type="transmembrane region" description="Helical" evidence="1">
    <location>
        <begin position="127"/>
        <end position="153"/>
    </location>
</feature>
<keyword evidence="1" id="KW-0812">Transmembrane</keyword>
<comment type="caution">
    <text evidence="2">The sequence shown here is derived from an EMBL/GenBank/DDBJ whole genome shotgun (WGS) entry which is preliminary data.</text>
</comment>
<dbReference type="EMBL" id="LBTF01000015">
    <property type="protein sequence ID" value="KKQ35413.1"/>
    <property type="molecule type" value="Genomic_DNA"/>
</dbReference>
<gene>
    <name evidence="2" type="ORF">US50_C0015G0005</name>
</gene>
<dbReference type="AlphaFoldDB" id="A0A0G0GWN4"/>
<sequence>MKKILKISSLLAIVAGIILVAGGIWGIYFTYKNVSQEKIVTPADASIPEQPVRGPFTLKAQADIIRQHALGTTSGKTYAEMPRQIQKLDDKGNPILDSGGKEVMTPNTARDIWITATTLTTALNLGILTYAFSGFIILLGLISIWTGILYFLFYKNSR</sequence>
<proteinExistence type="predicted"/>
<evidence type="ECO:0000313" key="3">
    <source>
        <dbReference type="Proteomes" id="UP000033876"/>
    </source>
</evidence>
<evidence type="ECO:0000313" key="2">
    <source>
        <dbReference type="EMBL" id="KKQ35413.1"/>
    </source>
</evidence>
<keyword evidence="1" id="KW-0472">Membrane</keyword>
<keyword evidence="1" id="KW-1133">Transmembrane helix</keyword>
<feature type="transmembrane region" description="Helical" evidence="1">
    <location>
        <begin position="7"/>
        <end position="28"/>
    </location>
</feature>
<dbReference type="Proteomes" id="UP000033876">
    <property type="component" value="Unassembled WGS sequence"/>
</dbReference>
<evidence type="ECO:0000256" key="1">
    <source>
        <dbReference type="SAM" id="Phobius"/>
    </source>
</evidence>
<protein>
    <submittedName>
        <fullName evidence="2">Uncharacterized protein</fullName>
    </submittedName>
</protein>
<accession>A0A0G0GWN4</accession>
<organism evidence="2 3">
    <name type="scientific">Candidatus Nomurabacteria bacterium GW2011_GWB1_37_5</name>
    <dbReference type="NCBI Taxonomy" id="1618742"/>
    <lineage>
        <taxon>Bacteria</taxon>
        <taxon>Candidatus Nomuraibacteriota</taxon>
    </lineage>
</organism>
<reference evidence="2 3" key="1">
    <citation type="journal article" date="2015" name="Nature">
        <title>rRNA introns, odd ribosomes, and small enigmatic genomes across a large radiation of phyla.</title>
        <authorList>
            <person name="Brown C.T."/>
            <person name="Hug L.A."/>
            <person name="Thomas B.C."/>
            <person name="Sharon I."/>
            <person name="Castelle C.J."/>
            <person name="Singh A."/>
            <person name="Wilkins M.J."/>
            <person name="Williams K.H."/>
            <person name="Banfield J.F."/>
        </authorList>
    </citation>
    <scope>NUCLEOTIDE SEQUENCE [LARGE SCALE GENOMIC DNA]</scope>
</reference>